<accession>A0A645GUS0</accession>
<evidence type="ECO:0000256" key="1">
    <source>
        <dbReference type="ARBA" id="ARBA00004651"/>
    </source>
</evidence>
<evidence type="ECO:0000256" key="4">
    <source>
        <dbReference type="ARBA" id="ARBA00022989"/>
    </source>
</evidence>
<comment type="subcellular location">
    <subcellularLocation>
        <location evidence="1">Cell membrane</location>
        <topology evidence="1">Multi-pass membrane protein</topology>
    </subcellularLocation>
</comment>
<evidence type="ECO:0000256" key="3">
    <source>
        <dbReference type="ARBA" id="ARBA00022692"/>
    </source>
</evidence>
<reference evidence="8" key="1">
    <citation type="submission" date="2019-08" db="EMBL/GenBank/DDBJ databases">
        <authorList>
            <person name="Kucharzyk K."/>
            <person name="Murdoch R.W."/>
            <person name="Higgins S."/>
            <person name="Loffler F."/>
        </authorList>
    </citation>
    <scope>NUCLEOTIDE SEQUENCE</scope>
</reference>
<evidence type="ECO:0000259" key="7">
    <source>
        <dbReference type="Pfam" id="PF00892"/>
    </source>
</evidence>
<keyword evidence="4 6" id="KW-1133">Transmembrane helix</keyword>
<dbReference type="InterPro" id="IPR051258">
    <property type="entry name" value="Diverse_Substrate_Transporter"/>
</dbReference>
<gene>
    <name evidence="8" type="ORF">SDC9_177185</name>
</gene>
<feature type="transmembrane region" description="Helical" evidence="6">
    <location>
        <begin position="61"/>
        <end position="80"/>
    </location>
</feature>
<evidence type="ECO:0000256" key="5">
    <source>
        <dbReference type="ARBA" id="ARBA00023136"/>
    </source>
</evidence>
<protein>
    <recommendedName>
        <fullName evidence="7">EamA domain-containing protein</fullName>
    </recommendedName>
</protein>
<proteinExistence type="predicted"/>
<dbReference type="Pfam" id="PF00892">
    <property type="entry name" value="EamA"/>
    <property type="match status" value="1"/>
</dbReference>
<dbReference type="PANTHER" id="PTHR42920:SF11">
    <property type="entry name" value="INNER MEMBRANE PROTEIN YTFF"/>
    <property type="match status" value="1"/>
</dbReference>
<organism evidence="8">
    <name type="scientific">bioreactor metagenome</name>
    <dbReference type="NCBI Taxonomy" id="1076179"/>
    <lineage>
        <taxon>unclassified sequences</taxon>
        <taxon>metagenomes</taxon>
        <taxon>ecological metagenomes</taxon>
    </lineage>
</organism>
<keyword evidence="5 6" id="KW-0472">Membrane</keyword>
<comment type="caution">
    <text evidence="8">The sequence shown here is derived from an EMBL/GenBank/DDBJ whole genome shotgun (WGS) entry which is preliminary data.</text>
</comment>
<dbReference type="InterPro" id="IPR037185">
    <property type="entry name" value="EmrE-like"/>
</dbReference>
<dbReference type="GO" id="GO:0005886">
    <property type="term" value="C:plasma membrane"/>
    <property type="evidence" value="ECO:0007669"/>
    <property type="project" value="UniProtKB-SubCell"/>
</dbReference>
<keyword evidence="3 6" id="KW-0812">Transmembrane</keyword>
<dbReference type="EMBL" id="VSSQ01080559">
    <property type="protein sequence ID" value="MPN29732.1"/>
    <property type="molecule type" value="Genomic_DNA"/>
</dbReference>
<feature type="transmembrane region" description="Helical" evidence="6">
    <location>
        <begin position="150"/>
        <end position="167"/>
    </location>
</feature>
<feature type="transmembrane region" description="Helical" evidence="6">
    <location>
        <begin position="127"/>
        <end position="144"/>
    </location>
</feature>
<evidence type="ECO:0000256" key="2">
    <source>
        <dbReference type="ARBA" id="ARBA00022475"/>
    </source>
</evidence>
<name>A0A645GUS0_9ZZZZ</name>
<dbReference type="SUPFAM" id="SSF103481">
    <property type="entry name" value="Multidrug resistance efflux transporter EmrE"/>
    <property type="match status" value="1"/>
</dbReference>
<sequence length="176" mass="18936">MLNIFGIAITLPGILLVVLENGWGNGAHINGIILLFLAVFSATGYSVVVKRLAAKYNSYTIVTYQNIVGMVYFLPLFLSYDMSSFSAERFFRAEIIVPIIALASLCSGLAFILFVNSIKILGVARTNIFTSLIPAVSAYGAYMLGQEGMSVSKIAGIIIVITGVIIAQKEKRAISS</sequence>
<feature type="transmembrane region" description="Helical" evidence="6">
    <location>
        <begin position="29"/>
        <end position="49"/>
    </location>
</feature>
<dbReference type="AlphaFoldDB" id="A0A645GUS0"/>
<feature type="transmembrane region" description="Helical" evidence="6">
    <location>
        <begin position="95"/>
        <end position="115"/>
    </location>
</feature>
<feature type="domain" description="EamA" evidence="7">
    <location>
        <begin position="30"/>
        <end position="166"/>
    </location>
</feature>
<evidence type="ECO:0000313" key="8">
    <source>
        <dbReference type="EMBL" id="MPN29732.1"/>
    </source>
</evidence>
<dbReference type="InterPro" id="IPR000620">
    <property type="entry name" value="EamA_dom"/>
</dbReference>
<keyword evidence="2" id="KW-1003">Cell membrane</keyword>
<dbReference type="PANTHER" id="PTHR42920">
    <property type="entry name" value="OS03G0707200 PROTEIN-RELATED"/>
    <property type="match status" value="1"/>
</dbReference>
<evidence type="ECO:0000256" key="6">
    <source>
        <dbReference type="SAM" id="Phobius"/>
    </source>
</evidence>